<sequence length="265" mass="28274">MGYSYTTINGQRVEVNVAAAFRNMAAAFKAATGCDLLVTSGTRTRAEQQYLYDGWIARKPGFNLAAKPGQSNHEESGPRGPRALDLRDSGNDAGVTRIGSARSNWLVANAPRFGFTNAGHYFNPREGWHYEFTGAIGGGAPTTPAAPTSSGAVAGVHGPNPFGIAFTGGLQKIARLYGYKGALDQHWGGSTPQTAARSGSMAGFVEFLRRNWGYSGNTVLGPVMWKAIQRWLKARWGYTGAIDGIPGTGTRSALLRADTANWNEL</sequence>
<feature type="compositionally biased region" description="Basic and acidic residues" evidence="1">
    <location>
        <begin position="72"/>
        <end position="90"/>
    </location>
</feature>
<dbReference type="CDD" id="cd14814">
    <property type="entry name" value="Peptidase_M15"/>
    <property type="match status" value="1"/>
</dbReference>
<gene>
    <name evidence="3" type="primary">21</name>
    <name evidence="3" type="ORF">PBI_PERCIVAL_21</name>
</gene>
<dbReference type="SUPFAM" id="SSF55166">
    <property type="entry name" value="Hedgehog/DD-peptidase"/>
    <property type="match status" value="1"/>
</dbReference>
<protein>
    <submittedName>
        <fullName evidence="3">Endolysin</fullName>
    </submittedName>
</protein>
<dbReference type="Pfam" id="PF02557">
    <property type="entry name" value="VanY"/>
    <property type="match status" value="1"/>
</dbReference>
<evidence type="ECO:0000313" key="4">
    <source>
        <dbReference type="Proteomes" id="UP000250990"/>
    </source>
</evidence>
<dbReference type="Proteomes" id="UP000250990">
    <property type="component" value="Segment"/>
</dbReference>
<dbReference type="EMBL" id="MH271308">
    <property type="protein sequence ID" value="AWY05709.1"/>
    <property type="molecule type" value="Genomic_DNA"/>
</dbReference>
<evidence type="ECO:0000256" key="1">
    <source>
        <dbReference type="SAM" id="MobiDB-lite"/>
    </source>
</evidence>
<dbReference type="InterPro" id="IPR003709">
    <property type="entry name" value="VanY-like_core_dom"/>
</dbReference>
<evidence type="ECO:0000259" key="2">
    <source>
        <dbReference type="Pfam" id="PF02557"/>
    </source>
</evidence>
<dbReference type="GO" id="GO:0006508">
    <property type="term" value="P:proteolysis"/>
    <property type="evidence" value="ECO:0007669"/>
    <property type="project" value="InterPro"/>
</dbReference>
<dbReference type="InterPro" id="IPR009045">
    <property type="entry name" value="Zn_M74/Hedgehog-like"/>
</dbReference>
<dbReference type="GO" id="GO:0008233">
    <property type="term" value="F:peptidase activity"/>
    <property type="evidence" value="ECO:0007669"/>
    <property type="project" value="InterPro"/>
</dbReference>
<dbReference type="Gene3D" id="3.30.1380.10">
    <property type="match status" value="1"/>
</dbReference>
<proteinExistence type="predicted"/>
<accession>A0A2Z4Q7D8</accession>
<organism evidence="3 4">
    <name type="scientific">Microbacterium phage Percival</name>
    <dbReference type="NCBI Taxonomy" id="2201439"/>
    <lineage>
        <taxon>Viruses</taxon>
        <taxon>Duplodnaviria</taxon>
        <taxon>Heunggongvirae</taxon>
        <taxon>Uroviricota</taxon>
        <taxon>Caudoviricetes</taxon>
        <taxon>Casidaviridae</taxon>
        <taxon>Percivalvirus</taxon>
        <taxon>Percivalvirus percival</taxon>
    </lineage>
</organism>
<name>A0A2Z4Q7D8_9CAUD</name>
<reference evidence="4" key="1">
    <citation type="submission" date="2018-04" db="EMBL/GenBank/DDBJ databases">
        <authorList>
            <person name="Go L.Y."/>
            <person name="Mitchell J.A."/>
        </authorList>
    </citation>
    <scope>NUCLEOTIDE SEQUENCE [LARGE SCALE GENOMIC DNA]</scope>
</reference>
<feature type="region of interest" description="Disordered" evidence="1">
    <location>
        <begin position="63"/>
        <end position="91"/>
    </location>
</feature>
<feature type="domain" description="D-alanyl-D-alanine carboxypeptidase-like core" evidence="2">
    <location>
        <begin position="12"/>
        <end position="134"/>
    </location>
</feature>
<evidence type="ECO:0000313" key="3">
    <source>
        <dbReference type="EMBL" id="AWY05709.1"/>
    </source>
</evidence>
<keyword evidence="4" id="KW-1185">Reference proteome</keyword>